<accession>A0A1G2HHW7</accession>
<keyword evidence="1" id="KW-0472">Membrane</keyword>
<proteinExistence type="predicted"/>
<evidence type="ECO:0000313" key="3">
    <source>
        <dbReference type="Proteomes" id="UP000179153"/>
    </source>
</evidence>
<dbReference type="EMBL" id="MHOI01000005">
    <property type="protein sequence ID" value="OGZ61989.1"/>
    <property type="molecule type" value="Genomic_DNA"/>
</dbReference>
<keyword evidence="1" id="KW-1133">Transmembrane helix</keyword>
<protein>
    <submittedName>
        <fullName evidence="2">Uncharacterized protein</fullName>
    </submittedName>
</protein>
<dbReference type="AlphaFoldDB" id="A0A1G2HHW7"/>
<dbReference type="Proteomes" id="UP000179153">
    <property type="component" value="Unassembled WGS sequence"/>
</dbReference>
<sequence>MEEKVKTEELTEEQKRYIEGLAWAALLSASIWALGNKLWWWFLGSLIPIWNIYVLLKLFLHGRRMSWKKGKWENFEKFHRRQLYIWWVIATLVALYAIITILSAFLNGS</sequence>
<name>A0A1G2HHW7_9BACT</name>
<comment type="caution">
    <text evidence="2">The sequence shown here is derived from an EMBL/GenBank/DDBJ whole genome shotgun (WGS) entry which is preliminary data.</text>
</comment>
<gene>
    <name evidence="2" type="ORF">A2932_00690</name>
</gene>
<keyword evidence="1" id="KW-0812">Transmembrane</keyword>
<evidence type="ECO:0000256" key="1">
    <source>
        <dbReference type="SAM" id="Phobius"/>
    </source>
</evidence>
<reference evidence="2 3" key="1">
    <citation type="journal article" date="2016" name="Nat. Commun.">
        <title>Thousands of microbial genomes shed light on interconnected biogeochemical processes in an aquifer system.</title>
        <authorList>
            <person name="Anantharaman K."/>
            <person name="Brown C.T."/>
            <person name="Hug L.A."/>
            <person name="Sharon I."/>
            <person name="Castelle C.J."/>
            <person name="Probst A.J."/>
            <person name="Thomas B.C."/>
            <person name="Singh A."/>
            <person name="Wilkins M.J."/>
            <person name="Karaoz U."/>
            <person name="Brodie E.L."/>
            <person name="Williams K.H."/>
            <person name="Hubbard S.S."/>
            <person name="Banfield J.F."/>
        </authorList>
    </citation>
    <scope>NUCLEOTIDE SEQUENCE [LARGE SCALE GENOMIC DNA]</scope>
</reference>
<organism evidence="2 3">
    <name type="scientific">Candidatus Spechtbacteria bacterium RIFCSPLOWO2_01_FULL_46_10</name>
    <dbReference type="NCBI Taxonomy" id="1802163"/>
    <lineage>
        <taxon>Bacteria</taxon>
        <taxon>Candidatus Spechtiibacteriota</taxon>
    </lineage>
</organism>
<feature type="transmembrane region" description="Helical" evidence="1">
    <location>
        <begin position="40"/>
        <end position="62"/>
    </location>
</feature>
<evidence type="ECO:0000313" key="2">
    <source>
        <dbReference type="EMBL" id="OGZ61989.1"/>
    </source>
</evidence>
<feature type="transmembrane region" description="Helical" evidence="1">
    <location>
        <begin position="83"/>
        <end position="106"/>
    </location>
</feature>
<feature type="transmembrane region" description="Helical" evidence="1">
    <location>
        <begin position="16"/>
        <end position="34"/>
    </location>
</feature>